<dbReference type="Proteomes" id="UP000688137">
    <property type="component" value="Unassembled WGS sequence"/>
</dbReference>
<name>A0A8S1PQE6_PARPR</name>
<gene>
    <name evidence="1" type="ORF">PPRIM_AZ9-3.1.T1250048</name>
</gene>
<evidence type="ECO:0000313" key="2">
    <source>
        <dbReference type="Proteomes" id="UP000688137"/>
    </source>
</evidence>
<proteinExistence type="predicted"/>
<organism evidence="1 2">
    <name type="scientific">Paramecium primaurelia</name>
    <dbReference type="NCBI Taxonomy" id="5886"/>
    <lineage>
        <taxon>Eukaryota</taxon>
        <taxon>Sar</taxon>
        <taxon>Alveolata</taxon>
        <taxon>Ciliophora</taxon>
        <taxon>Intramacronucleata</taxon>
        <taxon>Oligohymenophorea</taxon>
        <taxon>Peniculida</taxon>
        <taxon>Parameciidae</taxon>
        <taxon>Paramecium</taxon>
    </lineage>
</organism>
<keyword evidence="2" id="KW-1185">Reference proteome</keyword>
<reference evidence="1" key="1">
    <citation type="submission" date="2021-01" db="EMBL/GenBank/DDBJ databases">
        <authorList>
            <consortium name="Genoscope - CEA"/>
            <person name="William W."/>
        </authorList>
    </citation>
    <scope>NUCLEOTIDE SEQUENCE</scope>
</reference>
<comment type="caution">
    <text evidence="1">The sequence shown here is derived from an EMBL/GenBank/DDBJ whole genome shotgun (WGS) entry which is preliminary data.</text>
</comment>
<sequence>MRLILILQKLFLNFIPDDRLFVEYARTESQLNYGEPFNMTVVTQLVCVLAIDFRKVIQRQNKNFQTLRSSLIYYNRFRQRTLIYQTNST</sequence>
<protein>
    <submittedName>
        <fullName evidence="1">Uncharacterized protein</fullName>
    </submittedName>
</protein>
<accession>A0A8S1PQE6</accession>
<dbReference type="AlphaFoldDB" id="A0A8S1PQE6"/>
<dbReference type="EMBL" id="CAJJDM010000128">
    <property type="protein sequence ID" value="CAD8104748.1"/>
    <property type="molecule type" value="Genomic_DNA"/>
</dbReference>
<evidence type="ECO:0000313" key="1">
    <source>
        <dbReference type="EMBL" id="CAD8104748.1"/>
    </source>
</evidence>